<dbReference type="SUPFAM" id="SSF51735">
    <property type="entry name" value="NAD(P)-binding Rossmann-fold domains"/>
    <property type="match status" value="1"/>
</dbReference>
<dbReference type="Proteomes" id="UP000554235">
    <property type="component" value="Unassembled WGS sequence"/>
</dbReference>
<dbReference type="InterPro" id="IPR036291">
    <property type="entry name" value="NAD(P)-bd_dom_sf"/>
</dbReference>
<dbReference type="EMBL" id="JAADYS010002767">
    <property type="protein sequence ID" value="KAF4455046.1"/>
    <property type="molecule type" value="Genomic_DNA"/>
</dbReference>
<dbReference type="Gene3D" id="3.40.50.720">
    <property type="entry name" value="NAD(P)-binding Rossmann-like Domain"/>
    <property type="match status" value="1"/>
</dbReference>
<dbReference type="AlphaFoldDB" id="A0A8H4KR39"/>
<dbReference type="PANTHER" id="PTHR24320:SF283">
    <property type="entry name" value="RETINOL DEHYDROGENASE 11"/>
    <property type="match status" value="1"/>
</dbReference>
<dbReference type="PANTHER" id="PTHR24320">
    <property type="entry name" value="RETINOL DEHYDROGENASE"/>
    <property type="match status" value="1"/>
</dbReference>
<dbReference type="PRINTS" id="PR00081">
    <property type="entry name" value="GDHRDH"/>
</dbReference>
<evidence type="ECO:0000313" key="4">
    <source>
        <dbReference type="Proteomes" id="UP000554235"/>
    </source>
</evidence>
<dbReference type="InterPro" id="IPR002347">
    <property type="entry name" value="SDR_fam"/>
</dbReference>
<keyword evidence="4" id="KW-1185">Reference proteome</keyword>
<accession>A0A8H4KR39</accession>
<sequence length="328" mass="34917">MTSRTDFNKATTSEEVVEAFSEHVSGKTILITGVSPNGLGEAMAMALATKQPAKLILTARDKSKADTVADGIRSSVTSPPSIVVVQIDLSSIASVQSAAASLADQELPIDILINNAGVMALPDRTLSPDGHEMHFATNFLGHWLFTNLLTPKLRSGSRVINVTSGGYMVCPIRFHDIDWEGDKPLPPEEEPNMAIAQNLGIGSLATAGDYNGMLAYLHSNAASMLFSVGLTERFEGKGITSISVAPGVVVTELQRHIGGFRNPKMEYKSATKGAASFLVAALDPALQGHGGAYIDDCQLSEVVSAHVQDKEVANRLWKLAEKMTGHTF</sequence>
<protein>
    <submittedName>
        <fullName evidence="3">Short-chain dehydrogenase</fullName>
    </submittedName>
</protein>
<evidence type="ECO:0000256" key="1">
    <source>
        <dbReference type="ARBA" id="ARBA00006484"/>
    </source>
</evidence>
<organism evidence="3 4">
    <name type="scientific">Fusarium albosuccineum</name>
    <dbReference type="NCBI Taxonomy" id="1237068"/>
    <lineage>
        <taxon>Eukaryota</taxon>
        <taxon>Fungi</taxon>
        <taxon>Dikarya</taxon>
        <taxon>Ascomycota</taxon>
        <taxon>Pezizomycotina</taxon>
        <taxon>Sordariomycetes</taxon>
        <taxon>Hypocreomycetidae</taxon>
        <taxon>Hypocreales</taxon>
        <taxon>Nectriaceae</taxon>
        <taxon>Fusarium</taxon>
        <taxon>Fusarium decemcellulare species complex</taxon>
    </lineage>
</organism>
<proteinExistence type="inferred from homology"/>
<dbReference type="OrthoDB" id="191139at2759"/>
<comment type="similarity">
    <text evidence="1">Belongs to the short-chain dehydrogenases/reductases (SDR) family.</text>
</comment>
<name>A0A8H4KR39_9HYPO</name>
<gene>
    <name evidence="3" type="ORF">FALBO_15717</name>
</gene>
<reference evidence="3 4" key="1">
    <citation type="submission" date="2020-01" db="EMBL/GenBank/DDBJ databases">
        <title>Identification and distribution of gene clusters putatively required for synthesis of sphingolipid metabolism inhibitors in phylogenetically diverse species of the filamentous fungus Fusarium.</title>
        <authorList>
            <person name="Kim H.-S."/>
            <person name="Busman M."/>
            <person name="Brown D.W."/>
            <person name="Divon H."/>
            <person name="Uhlig S."/>
            <person name="Proctor R.H."/>
        </authorList>
    </citation>
    <scope>NUCLEOTIDE SEQUENCE [LARGE SCALE GENOMIC DNA]</scope>
    <source>
        <strain evidence="3 4">NRRL 20459</strain>
    </source>
</reference>
<evidence type="ECO:0000313" key="3">
    <source>
        <dbReference type="EMBL" id="KAF4455046.1"/>
    </source>
</evidence>
<dbReference type="Pfam" id="PF00106">
    <property type="entry name" value="adh_short"/>
    <property type="match status" value="1"/>
</dbReference>
<dbReference type="GO" id="GO:0016491">
    <property type="term" value="F:oxidoreductase activity"/>
    <property type="evidence" value="ECO:0007669"/>
    <property type="project" value="UniProtKB-KW"/>
</dbReference>
<comment type="caution">
    <text evidence="3">The sequence shown here is derived from an EMBL/GenBank/DDBJ whole genome shotgun (WGS) entry which is preliminary data.</text>
</comment>
<keyword evidence="2" id="KW-0560">Oxidoreductase</keyword>
<evidence type="ECO:0000256" key="2">
    <source>
        <dbReference type="ARBA" id="ARBA00023002"/>
    </source>
</evidence>